<keyword evidence="1" id="KW-0472">Membrane</keyword>
<feature type="chain" id="PRO_5043314819" evidence="2">
    <location>
        <begin position="18"/>
        <end position="255"/>
    </location>
</feature>
<proteinExistence type="predicted"/>
<evidence type="ECO:0000256" key="1">
    <source>
        <dbReference type="SAM" id="Phobius"/>
    </source>
</evidence>
<comment type="caution">
    <text evidence="3">The sequence shown here is derived from an EMBL/GenBank/DDBJ whole genome shotgun (WGS) entry which is preliminary data.</text>
</comment>
<evidence type="ECO:0000313" key="4">
    <source>
        <dbReference type="Proteomes" id="UP001314263"/>
    </source>
</evidence>
<reference evidence="3 4" key="1">
    <citation type="submission" date="2023-10" db="EMBL/GenBank/DDBJ databases">
        <authorList>
            <person name="Maclean D."/>
            <person name="Macfadyen A."/>
        </authorList>
    </citation>
    <scope>NUCLEOTIDE SEQUENCE [LARGE SCALE GENOMIC DNA]</scope>
</reference>
<dbReference type="EMBL" id="CAUYUE010000004">
    <property type="protein sequence ID" value="CAK0766696.1"/>
    <property type="molecule type" value="Genomic_DNA"/>
</dbReference>
<evidence type="ECO:0000256" key="2">
    <source>
        <dbReference type="SAM" id="SignalP"/>
    </source>
</evidence>
<dbReference type="Proteomes" id="UP001314263">
    <property type="component" value="Unassembled WGS sequence"/>
</dbReference>
<gene>
    <name evidence="3" type="ORF">CVIRNUC_003385</name>
</gene>
<name>A0AAV1I1J7_9CHLO</name>
<feature type="signal peptide" evidence="2">
    <location>
        <begin position="1"/>
        <end position="17"/>
    </location>
</feature>
<keyword evidence="1" id="KW-0812">Transmembrane</keyword>
<protein>
    <submittedName>
        <fullName evidence="3">Uncharacterized protein</fullName>
    </submittedName>
</protein>
<evidence type="ECO:0000313" key="3">
    <source>
        <dbReference type="EMBL" id="CAK0766696.1"/>
    </source>
</evidence>
<organism evidence="3 4">
    <name type="scientific">Coccomyxa viridis</name>
    <dbReference type="NCBI Taxonomy" id="1274662"/>
    <lineage>
        <taxon>Eukaryota</taxon>
        <taxon>Viridiplantae</taxon>
        <taxon>Chlorophyta</taxon>
        <taxon>core chlorophytes</taxon>
        <taxon>Trebouxiophyceae</taxon>
        <taxon>Trebouxiophyceae incertae sedis</taxon>
        <taxon>Coccomyxaceae</taxon>
        <taxon>Coccomyxa</taxon>
    </lineage>
</organism>
<feature type="transmembrane region" description="Helical" evidence="1">
    <location>
        <begin position="186"/>
        <end position="209"/>
    </location>
</feature>
<keyword evidence="1" id="KW-1133">Transmembrane helix</keyword>
<keyword evidence="4" id="KW-1185">Reference proteome</keyword>
<keyword evidence="2" id="KW-0732">Signal</keyword>
<accession>A0AAV1I1J7</accession>
<dbReference type="AlphaFoldDB" id="A0AAV1I1J7"/>
<sequence>MKLLIVALFLCPLTASAANTKNATILTLLFKGDVSFLNDTAKRAWRELTEARNQTLTDLGLNATAIRKDIEEGRLTEDSLRSVMRSASNATLQVDSSVCDALASKVSRNCNGTIADRTRAHEVNDDLERQVKVCRSGYSALAGYSEDTALLECLSPKSVCDADARECLGRTSSLSKRDKMTPQKRLMIWGLIEIGFGLLMFFLMIAFGYTMLPVLSAALLGAVGTRDIWQALRMRIAAENATMVSAPPVINGMDF</sequence>